<feature type="compositionally biased region" description="Acidic residues" evidence="1">
    <location>
        <begin position="730"/>
        <end position="753"/>
    </location>
</feature>
<dbReference type="Proteomes" id="UP000029120">
    <property type="component" value="Chromosome 2"/>
</dbReference>
<gene>
    <name evidence="2" type="ordered locus">AALP_Aa2g042400</name>
</gene>
<evidence type="ECO:0000313" key="2">
    <source>
        <dbReference type="EMBL" id="KFK40798.1"/>
    </source>
</evidence>
<protein>
    <recommendedName>
        <fullName evidence="4">DUF1204 domain-containing protein</fullName>
    </recommendedName>
</protein>
<feature type="compositionally biased region" description="Low complexity" evidence="1">
    <location>
        <begin position="246"/>
        <end position="262"/>
    </location>
</feature>
<feature type="region of interest" description="Disordered" evidence="1">
    <location>
        <begin position="484"/>
        <end position="525"/>
    </location>
</feature>
<dbReference type="OrthoDB" id="1102599at2759"/>
<feature type="region of interest" description="Disordered" evidence="1">
    <location>
        <begin position="244"/>
        <end position="268"/>
    </location>
</feature>
<proteinExistence type="predicted"/>
<dbReference type="EMBL" id="CM002870">
    <property type="protein sequence ID" value="KFK40798.1"/>
    <property type="molecule type" value="Genomic_DNA"/>
</dbReference>
<reference evidence="3" key="1">
    <citation type="journal article" date="2015" name="Nat. Plants">
        <title>Genome expansion of Arabis alpina linked with retrotransposition and reduced symmetric DNA methylation.</title>
        <authorList>
            <person name="Willing E.M."/>
            <person name="Rawat V."/>
            <person name="Mandakova T."/>
            <person name="Maumus F."/>
            <person name="James G.V."/>
            <person name="Nordstroem K.J."/>
            <person name="Becker C."/>
            <person name="Warthmann N."/>
            <person name="Chica C."/>
            <person name="Szarzynska B."/>
            <person name="Zytnicki M."/>
            <person name="Albani M.C."/>
            <person name="Kiefer C."/>
            <person name="Bergonzi S."/>
            <person name="Castaings L."/>
            <person name="Mateos J.L."/>
            <person name="Berns M.C."/>
            <person name="Bujdoso N."/>
            <person name="Piofczyk T."/>
            <person name="de Lorenzo L."/>
            <person name="Barrero-Sicilia C."/>
            <person name="Mateos I."/>
            <person name="Piednoel M."/>
            <person name="Hagmann J."/>
            <person name="Chen-Min-Tao R."/>
            <person name="Iglesias-Fernandez R."/>
            <person name="Schuster S.C."/>
            <person name="Alonso-Blanco C."/>
            <person name="Roudier F."/>
            <person name="Carbonero P."/>
            <person name="Paz-Ares J."/>
            <person name="Davis S.J."/>
            <person name="Pecinka A."/>
            <person name="Quesneville H."/>
            <person name="Colot V."/>
            <person name="Lysak M.A."/>
            <person name="Weigel D."/>
            <person name="Coupland G."/>
            <person name="Schneeberger K."/>
        </authorList>
    </citation>
    <scope>NUCLEOTIDE SEQUENCE [LARGE SCALE GENOMIC DNA]</scope>
    <source>
        <strain evidence="3">cv. Pajares</strain>
    </source>
</reference>
<feature type="region of interest" description="Disordered" evidence="1">
    <location>
        <begin position="200"/>
        <end position="229"/>
    </location>
</feature>
<keyword evidence="3" id="KW-1185">Reference proteome</keyword>
<organism evidence="2 3">
    <name type="scientific">Arabis alpina</name>
    <name type="common">Alpine rock-cress</name>
    <dbReference type="NCBI Taxonomy" id="50452"/>
    <lineage>
        <taxon>Eukaryota</taxon>
        <taxon>Viridiplantae</taxon>
        <taxon>Streptophyta</taxon>
        <taxon>Embryophyta</taxon>
        <taxon>Tracheophyta</taxon>
        <taxon>Spermatophyta</taxon>
        <taxon>Magnoliopsida</taxon>
        <taxon>eudicotyledons</taxon>
        <taxon>Gunneridae</taxon>
        <taxon>Pentapetalae</taxon>
        <taxon>rosids</taxon>
        <taxon>malvids</taxon>
        <taxon>Brassicales</taxon>
        <taxon>Brassicaceae</taxon>
        <taxon>Arabideae</taxon>
        <taxon>Arabis</taxon>
    </lineage>
</organism>
<feature type="compositionally biased region" description="Low complexity" evidence="1">
    <location>
        <begin position="504"/>
        <end position="515"/>
    </location>
</feature>
<sequence length="753" mass="82037">MPVEPMWALLLGFNVSNLLEPSLVFWRALKDLKPMGMTWAPMSAAWTPMRPGTSVSLGSDIGATACHRCHCSVTSVPGSLGLCSASCWLCDLSDAAFMTSPEVMTTSEVPSPGEFLFAAPMGTKSNHETDPNPCKLDDDFGAFATDERDDANAAFRDEDQGDAEKVFINELIAGRLDVTTTHSGVKGLSVGDVGPMILTRRARGPRSFPDNEDPRTTSSGPGRADDTDVVGTQRVEAEVLVGSGSGLADASSSSSSSDSSAFSDEDDDEDMFVEVERTKKAKKVKKKARAKCLLWFPLPRFLIRLLAVHGVCLAQINPSGIRHLLGIYVLSRECGVDISTKNLSYLTDFRTRGLSEELKHSVTNSLGMVLIAGFPSKDDHFEYRFFFAEISERTVKADCINFVKTRWERRVKPTLPKVSKEFLAAMHKDLSSGNGNWKRLFSRKRIERALSAEILPGKILGRGQARLSLREQIALEAAAKARGYSGTGAPKVAMPTTSTPPSPSMRARTSRPSTPKTALPPPSLGDVAEFRRLSAERAGISSGKGKGVDRVTPSKRQRVDAFPAAAVGREASASGGNGLLRDEAYSVVKSRYSELSLLFDRLVGDYDKDVRSRGSELYAAKEANAAIQSRLDETVERNEALEHDALALHRRSRIDAAVAEARDEMTRSFAERISEGSDPPDLPPEVKTLRERRHRIYDAHDVFADFLASVRRVLEIIVVPAGVTETSAAVDDDVEMSDEDDVEATDDDEGTED</sequence>
<name>A0A087HF96_ARAAL</name>
<dbReference type="Gramene" id="KFK40798">
    <property type="protein sequence ID" value="KFK40798"/>
    <property type="gene ID" value="AALP_AA2G042400"/>
</dbReference>
<accession>A0A087HF96</accession>
<evidence type="ECO:0008006" key="4">
    <source>
        <dbReference type="Google" id="ProtNLM"/>
    </source>
</evidence>
<evidence type="ECO:0000256" key="1">
    <source>
        <dbReference type="SAM" id="MobiDB-lite"/>
    </source>
</evidence>
<feature type="region of interest" description="Disordered" evidence="1">
    <location>
        <begin position="728"/>
        <end position="753"/>
    </location>
</feature>
<dbReference type="AlphaFoldDB" id="A0A087HF96"/>
<evidence type="ECO:0000313" key="3">
    <source>
        <dbReference type="Proteomes" id="UP000029120"/>
    </source>
</evidence>